<accession>A0A0E0H9X7</accession>
<protein>
    <submittedName>
        <fullName evidence="1">Uncharacterized protein</fullName>
    </submittedName>
</protein>
<keyword evidence="2" id="KW-1185">Reference proteome</keyword>
<proteinExistence type="predicted"/>
<evidence type="ECO:0000313" key="1">
    <source>
        <dbReference type="EnsemblPlants" id="ONIVA05G04480.3"/>
    </source>
</evidence>
<reference evidence="1" key="2">
    <citation type="submission" date="2018-04" db="EMBL/GenBank/DDBJ databases">
        <title>OnivRS2 (Oryza nivara Reference Sequence Version 2).</title>
        <authorList>
            <person name="Zhang J."/>
            <person name="Kudrna D."/>
            <person name="Lee S."/>
            <person name="Talag J."/>
            <person name="Rajasekar S."/>
            <person name="Welchert J."/>
            <person name="Hsing Y.-I."/>
            <person name="Wing R.A."/>
        </authorList>
    </citation>
    <scope>NUCLEOTIDE SEQUENCE [LARGE SCALE GENOMIC DNA]</scope>
    <source>
        <strain evidence="1">SL10</strain>
    </source>
</reference>
<dbReference type="HOGENOM" id="CLU_1573158_0_0_1"/>
<dbReference type="Gramene" id="ONIVA05G04480.3">
    <property type="protein sequence ID" value="ONIVA05G04480.3"/>
    <property type="gene ID" value="ONIVA05G04480"/>
</dbReference>
<organism evidence="1">
    <name type="scientific">Oryza nivara</name>
    <name type="common">Indian wild rice</name>
    <name type="synonym">Oryza sativa f. spontanea</name>
    <dbReference type="NCBI Taxonomy" id="4536"/>
    <lineage>
        <taxon>Eukaryota</taxon>
        <taxon>Viridiplantae</taxon>
        <taxon>Streptophyta</taxon>
        <taxon>Embryophyta</taxon>
        <taxon>Tracheophyta</taxon>
        <taxon>Spermatophyta</taxon>
        <taxon>Magnoliopsida</taxon>
        <taxon>Liliopsida</taxon>
        <taxon>Poales</taxon>
        <taxon>Poaceae</taxon>
        <taxon>BOP clade</taxon>
        <taxon>Oryzoideae</taxon>
        <taxon>Oryzeae</taxon>
        <taxon>Oryzinae</taxon>
        <taxon>Oryza</taxon>
    </lineage>
</organism>
<dbReference type="Proteomes" id="UP000006591">
    <property type="component" value="Chromosome 5"/>
</dbReference>
<reference evidence="1" key="1">
    <citation type="submission" date="2015-04" db="UniProtKB">
        <authorList>
            <consortium name="EnsemblPlants"/>
        </authorList>
    </citation>
    <scope>IDENTIFICATION</scope>
    <source>
        <strain evidence="1">SL10</strain>
    </source>
</reference>
<sequence length="170" mass="16940">MASMVLARCATAAGLAWRSRYSSSPTSPLNPMLRQPYPSGLAGPARCFSAGAIAKNAAVAASSLAATGAAAGTPCPTHRKNPCAAHAVATCLATAPRSADMSTVAIVTPPPPPTTPDAAAAGGAAATTVSCLAGVVAEGTTMIDRSIESGRMRGRNGVGDWSSGCWSWLR</sequence>
<dbReference type="EnsemblPlants" id="ONIVA05G04480.3">
    <property type="protein sequence ID" value="ONIVA05G04480.3"/>
    <property type="gene ID" value="ONIVA05G04480"/>
</dbReference>
<dbReference type="AlphaFoldDB" id="A0A0E0H9X7"/>
<name>A0A0E0H9X7_ORYNI</name>
<evidence type="ECO:0000313" key="2">
    <source>
        <dbReference type="Proteomes" id="UP000006591"/>
    </source>
</evidence>